<dbReference type="Pfam" id="PF09850">
    <property type="entry name" value="DotU"/>
    <property type="match status" value="1"/>
</dbReference>
<dbReference type="EMBL" id="FNKX01000003">
    <property type="protein sequence ID" value="SDR58598.1"/>
    <property type="molecule type" value="Genomic_DNA"/>
</dbReference>
<proteinExistence type="predicted"/>
<evidence type="ECO:0000313" key="2">
    <source>
        <dbReference type="EMBL" id="SDR58598.1"/>
    </source>
</evidence>
<protein>
    <submittedName>
        <fullName evidence="2">Type VI secretion system protein ImpK</fullName>
    </submittedName>
</protein>
<dbReference type="STRING" id="157910.SAMN05445850_6591"/>
<sequence length="235" mass="25669">MFDSTVALMRATALHAALLSDGAELPAIPFWRARCSTLVETLQQQMLDRTFPATDIREVSLAQCVLLDELTLHALPSRQREEWLRDPLQMRFHGVRDGAAWVWHRIEAVVDGGDPDPAGLEFYTMLLGLGFDGGRENANAYLERAKSALNGHPRNKAAFSIPDAPDNAMPPTNSLRPSDVSRISHSRRIAGGVIAGAVAIASLWTAMDLSLDVATRGLLQTSSPQSSPMQTERSQ</sequence>
<dbReference type="Gene3D" id="1.25.40.590">
    <property type="entry name" value="Type IV / VI secretion system, DotU"/>
    <property type="match status" value="1"/>
</dbReference>
<feature type="domain" description="Type IV / VI secretion system DotU" evidence="1">
    <location>
        <begin position="7"/>
        <end position="201"/>
    </location>
</feature>
<gene>
    <name evidence="2" type="ORF">SAMN05445850_6591</name>
</gene>
<dbReference type="AlphaFoldDB" id="A0A1H1K8E6"/>
<accession>A0A1H1K8E6</accession>
<reference evidence="3" key="1">
    <citation type="submission" date="2016-10" db="EMBL/GenBank/DDBJ databases">
        <authorList>
            <person name="Varghese N."/>
            <person name="Submissions S."/>
        </authorList>
    </citation>
    <scope>NUCLEOTIDE SEQUENCE [LARGE SCALE GENOMIC DNA]</scope>
    <source>
        <strain evidence="3">DUS833</strain>
    </source>
</reference>
<evidence type="ECO:0000313" key="3">
    <source>
        <dbReference type="Proteomes" id="UP000199365"/>
    </source>
</evidence>
<dbReference type="InterPro" id="IPR038522">
    <property type="entry name" value="T4/T6SS_DotU_sf"/>
</dbReference>
<dbReference type="Proteomes" id="UP000199365">
    <property type="component" value="Unassembled WGS sequence"/>
</dbReference>
<keyword evidence="3" id="KW-1185">Reference proteome</keyword>
<organism evidence="2 3">
    <name type="scientific">Paraburkholderia tuberum</name>
    <dbReference type="NCBI Taxonomy" id="157910"/>
    <lineage>
        <taxon>Bacteria</taxon>
        <taxon>Pseudomonadati</taxon>
        <taxon>Pseudomonadota</taxon>
        <taxon>Betaproteobacteria</taxon>
        <taxon>Burkholderiales</taxon>
        <taxon>Burkholderiaceae</taxon>
        <taxon>Paraburkholderia</taxon>
    </lineage>
</organism>
<name>A0A1H1K8E6_9BURK</name>
<evidence type="ECO:0000259" key="1">
    <source>
        <dbReference type="Pfam" id="PF09850"/>
    </source>
</evidence>
<dbReference type="InterPro" id="IPR017732">
    <property type="entry name" value="T4/T6SS_DotU"/>
</dbReference>